<organism evidence="1 2">
    <name type="scientific">Edwardsiella phage PEi26</name>
    <dbReference type="NCBI Taxonomy" id="1608311"/>
    <lineage>
        <taxon>Viruses</taxon>
        <taxon>Duplodnaviria</taxon>
        <taxon>Heunggongvirae</taxon>
        <taxon>Uroviricota</taxon>
        <taxon>Caudoviricetes</taxon>
        <taxon>Pantevenvirales</taxon>
        <taxon>Straboviridae</taxon>
        <taxon>Tevenvirinae</taxon>
        <taxon>Kanagawavirus</taxon>
        <taxon>Kanagawavirus pei20</taxon>
    </lineage>
</organism>
<dbReference type="EMBL" id="AP014715">
    <property type="protein sequence ID" value="BAQ23063.1"/>
    <property type="molecule type" value="Genomic_DNA"/>
</dbReference>
<evidence type="ECO:0000313" key="2">
    <source>
        <dbReference type="Proteomes" id="UP000225144"/>
    </source>
</evidence>
<evidence type="ECO:0000313" key="1">
    <source>
        <dbReference type="EMBL" id="BAQ23063.1"/>
    </source>
</evidence>
<dbReference type="InterPro" id="IPR043876">
    <property type="entry name" value="DUF5856"/>
</dbReference>
<dbReference type="Pfam" id="PF19174">
    <property type="entry name" value="DUF5856"/>
    <property type="match status" value="1"/>
</dbReference>
<protein>
    <submittedName>
        <fullName evidence="1">Uncharacterized protein</fullName>
    </submittedName>
</protein>
<sequence length="127" mass="14368">MTFNDFVKGPGNKIDEYIGWLLASSAYIKSAHLETKSYARHKAYDFYYNGIRDLTDTFSEQWLGYSGQPYTANLPDMGQMPKDTIAFLDAVIERTNAAYSVCPRAIQAVLDEISGLAYQTKYLLTLE</sequence>
<reference evidence="1 2" key="1">
    <citation type="submission" date="2015-02" db="EMBL/GenBank/DDBJ databases">
        <title>Complete genome sequences of Edwardsiella bacteriophages, PEi20 and PEi26.</title>
        <authorList>
            <person name="Yasuike M."/>
            <person name="Nishiki I."/>
            <person name="Iwasaki Y."/>
            <person name="Nakamura Y."/>
            <person name="Fujiwara A."/>
            <person name="Hassan E.S."/>
            <person name="Mahmoud M.M."/>
            <person name="Kawato Y."/>
            <person name="Nagai S."/>
            <person name="Kobayashi T."/>
            <person name="Ototake M."/>
            <person name="Nakai T."/>
        </authorList>
    </citation>
    <scope>NUCLEOTIDE SEQUENCE [LARGE SCALE GENOMIC DNA]</scope>
</reference>
<name>A0A0B6VP97_9CAUD</name>
<gene>
    <name evidence="1" type="primary">rI.-1</name>
</gene>
<proteinExistence type="predicted"/>
<accession>A0A0B6VP97</accession>
<dbReference type="Proteomes" id="UP000225144">
    <property type="component" value="Genome"/>
</dbReference>